<dbReference type="AlphaFoldDB" id="X0Z7N2"/>
<feature type="non-terminal residue" evidence="2">
    <location>
        <position position="58"/>
    </location>
</feature>
<organism evidence="2">
    <name type="scientific">marine sediment metagenome</name>
    <dbReference type="NCBI Taxonomy" id="412755"/>
    <lineage>
        <taxon>unclassified sequences</taxon>
        <taxon>metagenomes</taxon>
        <taxon>ecological metagenomes</taxon>
    </lineage>
</organism>
<sequence length="58" mass="6648">MEAIDQGDSRAAEELLPLVYDELRKLAEVRIASERPDHTLQATALVHEVYVRMVDVQR</sequence>
<protein>
    <recommendedName>
        <fullName evidence="1">RNA polymerase sigma-70 ECF-like HTH domain-containing protein</fullName>
    </recommendedName>
</protein>
<dbReference type="InterPro" id="IPR053812">
    <property type="entry name" value="HTH_Sigma70_ECF-like"/>
</dbReference>
<dbReference type="Pfam" id="PF07638">
    <property type="entry name" value="Sigma70_ECF"/>
    <property type="match status" value="1"/>
</dbReference>
<comment type="caution">
    <text evidence="2">The sequence shown here is derived from an EMBL/GenBank/DDBJ whole genome shotgun (WGS) entry which is preliminary data.</text>
</comment>
<reference evidence="2" key="1">
    <citation type="journal article" date="2014" name="Front. Microbiol.">
        <title>High frequency of phylogenetically diverse reductive dehalogenase-homologous genes in deep subseafloor sedimentary metagenomes.</title>
        <authorList>
            <person name="Kawai M."/>
            <person name="Futagami T."/>
            <person name="Toyoda A."/>
            <person name="Takaki Y."/>
            <person name="Nishi S."/>
            <person name="Hori S."/>
            <person name="Arai W."/>
            <person name="Tsubouchi T."/>
            <person name="Morono Y."/>
            <person name="Uchiyama I."/>
            <person name="Ito T."/>
            <person name="Fujiyama A."/>
            <person name="Inagaki F."/>
            <person name="Takami H."/>
        </authorList>
    </citation>
    <scope>NUCLEOTIDE SEQUENCE</scope>
    <source>
        <strain evidence="2">Expedition CK06-06</strain>
    </source>
</reference>
<dbReference type="EMBL" id="BARS01056656">
    <property type="protein sequence ID" value="GAG44556.1"/>
    <property type="molecule type" value="Genomic_DNA"/>
</dbReference>
<feature type="domain" description="RNA polymerase sigma-70 ECF-like HTH" evidence="1">
    <location>
        <begin position="2"/>
        <end position="57"/>
    </location>
</feature>
<name>X0Z7N2_9ZZZZ</name>
<proteinExistence type="predicted"/>
<accession>X0Z7N2</accession>
<gene>
    <name evidence="2" type="ORF">S01H1_83362</name>
</gene>
<evidence type="ECO:0000313" key="2">
    <source>
        <dbReference type="EMBL" id="GAG44556.1"/>
    </source>
</evidence>
<evidence type="ECO:0000259" key="1">
    <source>
        <dbReference type="Pfam" id="PF07638"/>
    </source>
</evidence>